<evidence type="ECO:0000256" key="1">
    <source>
        <dbReference type="SAM" id="MobiDB-lite"/>
    </source>
</evidence>
<name>A0A811VJQ6_CERCA</name>
<evidence type="ECO:0000313" key="3">
    <source>
        <dbReference type="Proteomes" id="UP000606786"/>
    </source>
</evidence>
<keyword evidence="3" id="KW-1185">Reference proteome</keyword>
<feature type="region of interest" description="Disordered" evidence="1">
    <location>
        <begin position="74"/>
        <end position="96"/>
    </location>
</feature>
<accession>A0A811VJQ6</accession>
<gene>
    <name evidence="2" type="ORF">CCAP1982_LOCUS22360</name>
</gene>
<dbReference type="AlphaFoldDB" id="A0A811VJQ6"/>
<sequence>MISYCAYTWTYISNYVLTSISRRNRFGHGFNFQHRPQLQIDIFLVVAGNNKHGSTAIRHSPAITTYFHIFHTERNKSDPSKHSTQTDPSESPFKKA</sequence>
<evidence type="ECO:0000313" key="2">
    <source>
        <dbReference type="EMBL" id="CAD7014363.1"/>
    </source>
</evidence>
<comment type="caution">
    <text evidence="2">The sequence shown here is derived from an EMBL/GenBank/DDBJ whole genome shotgun (WGS) entry which is preliminary data.</text>
</comment>
<protein>
    <submittedName>
        <fullName evidence="2">(Mediterranean fruit fly) hypothetical protein</fullName>
    </submittedName>
</protein>
<dbReference type="EMBL" id="CAJHJT010000056">
    <property type="protein sequence ID" value="CAD7014363.1"/>
    <property type="molecule type" value="Genomic_DNA"/>
</dbReference>
<organism evidence="2 3">
    <name type="scientific">Ceratitis capitata</name>
    <name type="common">Mediterranean fruit fly</name>
    <name type="synonym">Tephritis capitata</name>
    <dbReference type="NCBI Taxonomy" id="7213"/>
    <lineage>
        <taxon>Eukaryota</taxon>
        <taxon>Metazoa</taxon>
        <taxon>Ecdysozoa</taxon>
        <taxon>Arthropoda</taxon>
        <taxon>Hexapoda</taxon>
        <taxon>Insecta</taxon>
        <taxon>Pterygota</taxon>
        <taxon>Neoptera</taxon>
        <taxon>Endopterygota</taxon>
        <taxon>Diptera</taxon>
        <taxon>Brachycera</taxon>
        <taxon>Muscomorpha</taxon>
        <taxon>Tephritoidea</taxon>
        <taxon>Tephritidae</taxon>
        <taxon>Ceratitis</taxon>
        <taxon>Ceratitis</taxon>
    </lineage>
</organism>
<dbReference type="Proteomes" id="UP000606786">
    <property type="component" value="Unassembled WGS sequence"/>
</dbReference>
<reference evidence="2" key="1">
    <citation type="submission" date="2020-11" db="EMBL/GenBank/DDBJ databases">
        <authorList>
            <person name="Whitehead M."/>
        </authorList>
    </citation>
    <scope>NUCLEOTIDE SEQUENCE</scope>
    <source>
        <strain evidence="2">EGII</strain>
    </source>
</reference>
<proteinExistence type="predicted"/>